<dbReference type="AlphaFoldDB" id="A0A6A0A6Y4"/>
<comment type="caution">
    <text evidence="1">The sequence shown here is derived from an EMBL/GenBank/DDBJ whole genome shotgun (WGS) entry which is preliminary data.</text>
</comment>
<evidence type="ECO:0000313" key="2">
    <source>
        <dbReference type="Proteomes" id="UP000485058"/>
    </source>
</evidence>
<keyword evidence="2" id="KW-1185">Reference proteome</keyword>
<dbReference type="Proteomes" id="UP000485058">
    <property type="component" value="Unassembled WGS sequence"/>
</dbReference>
<accession>A0A6A0A6Y4</accession>
<name>A0A6A0A6Y4_HAELA</name>
<proteinExistence type="predicted"/>
<protein>
    <submittedName>
        <fullName evidence="1">Uncharacterized protein</fullName>
    </submittedName>
</protein>
<reference evidence="1 2" key="1">
    <citation type="submission" date="2020-02" db="EMBL/GenBank/DDBJ databases">
        <title>Draft genome sequence of Haematococcus lacustris strain NIES-144.</title>
        <authorList>
            <person name="Morimoto D."/>
            <person name="Nakagawa S."/>
            <person name="Yoshida T."/>
            <person name="Sawayama S."/>
        </authorList>
    </citation>
    <scope>NUCLEOTIDE SEQUENCE [LARGE SCALE GENOMIC DNA]</scope>
    <source>
        <strain evidence="1 2">NIES-144</strain>
    </source>
</reference>
<evidence type="ECO:0000313" key="1">
    <source>
        <dbReference type="EMBL" id="GFH28232.1"/>
    </source>
</evidence>
<organism evidence="1 2">
    <name type="scientific">Haematococcus lacustris</name>
    <name type="common">Green alga</name>
    <name type="synonym">Haematococcus pluvialis</name>
    <dbReference type="NCBI Taxonomy" id="44745"/>
    <lineage>
        <taxon>Eukaryota</taxon>
        <taxon>Viridiplantae</taxon>
        <taxon>Chlorophyta</taxon>
        <taxon>core chlorophytes</taxon>
        <taxon>Chlorophyceae</taxon>
        <taxon>CS clade</taxon>
        <taxon>Chlamydomonadales</taxon>
        <taxon>Haematococcaceae</taxon>
        <taxon>Haematococcus</taxon>
    </lineage>
</organism>
<sequence length="113" mass="12076">MPEPDDGWGPVLAAARQGSLALRALHQARQYKQALALAMQQMAQAAGTGLLEEPELILVYSAGPVSLYGYAPFHARAAEFVAMGPCLVPPKASNDRIVEMAGPPVDVRPRVRL</sequence>
<gene>
    <name evidence="1" type="ORF">HaLaN_26688</name>
</gene>
<dbReference type="EMBL" id="BLLF01003791">
    <property type="protein sequence ID" value="GFH28232.1"/>
    <property type="molecule type" value="Genomic_DNA"/>
</dbReference>